<evidence type="ECO:0000313" key="4">
    <source>
        <dbReference type="EMBL" id="KAL3862481.1"/>
    </source>
</evidence>
<name>A0ABD3VMV4_SINWO</name>
<sequence>MVYCLCFFRMNLIPLFIFGIFYVSRGEQRVIQDCPNQQVLHVDPGTKLAFCCIPVNLTKDQEYVPCAINGTHDTTKRCAEGLFQEDETTTESEATCTATLQCITKENRKISKCDEKGENCKLACVCNYQDGFCGTAYYDCRPFPEHCPKEYVQEDCSCNKSFPYGSSTNSIKTTGSDVFRQRNSMVPTTGQPKINTKNDIVPTVGETNSTIKNNSTSGPGLEQEESGLPVSAVIGIVFGLIAILIAFIVVRYRVTLKNYLLCIIKRCRRRGQTEGYEIVDVVVIKPIPAIVPPPGRKPTAEVKPLSLLQDSEIQIQSFNMHDEFEDAQESQDMLAHNIPDFPIAGVDGAPVIPFEAVPLEVPPVVELSMEGYRTLSTIPSSSFDGEDTSVKQIASDQSNENTAIKQVEDVTDQTERVEVERNEIQSVAVIHPLGASDLPSVVPRFQSGSSGWSSFSDNIYSNTSGQSVAHPLGDSHTQMQDVRIEVNEEDTQVKEEK</sequence>
<gene>
    <name evidence="4" type="ORF">ACJMK2_008443</name>
</gene>
<keyword evidence="2" id="KW-1133">Transmembrane helix</keyword>
<evidence type="ECO:0000313" key="5">
    <source>
        <dbReference type="Proteomes" id="UP001634394"/>
    </source>
</evidence>
<accession>A0ABD3VMV4</accession>
<keyword evidence="2" id="KW-0472">Membrane</keyword>
<feature type="region of interest" description="Disordered" evidence="1">
    <location>
        <begin position="204"/>
        <end position="223"/>
    </location>
</feature>
<dbReference type="AlphaFoldDB" id="A0ABD3VMV4"/>
<organism evidence="4 5">
    <name type="scientific">Sinanodonta woodiana</name>
    <name type="common">Chinese pond mussel</name>
    <name type="synonym">Anodonta woodiana</name>
    <dbReference type="NCBI Taxonomy" id="1069815"/>
    <lineage>
        <taxon>Eukaryota</taxon>
        <taxon>Metazoa</taxon>
        <taxon>Spiralia</taxon>
        <taxon>Lophotrochozoa</taxon>
        <taxon>Mollusca</taxon>
        <taxon>Bivalvia</taxon>
        <taxon>Autobranchia</taxon>
        <taxon>Heteroconchia</taxon>
        <taxon>Palaeoheterodonta</taxon>
        <taxon>Unionida</taxon>
        <taxon>Unionoidea</taxon>
        <taxon>Unionidae</taxon>
        <taxon>Unioninae</taxon>
        <taxon>Sinanodonta</taxon>
    </lineage>
</organism>
<protein>
    <submittedName>
        <fullName evidence="4">Uncharacterized protein</fullName>
    </submittedName>
</protein>
<feature type="transmembrane region" description="Helical" evidence="2">
    <location>
        <begin position="228"/>
        <end position="250"/>
    </location>
</feature>
<keyword evidence="5" id="KW-1185">Reference proteome</keyword>
<feature type="chain" id="PRO_5044808714" evidence="3">
    <location>
        <begin position="27"/>
        <end position="497"/>
    </location>
</feature>
<keyword evidence="3" id="KW-0732">Signal</keyword>
<keyword evidence="2" id="KW-0812">Transmembrane</keyword>
<evidence type="ECO:0000256" key="3">
    <source>
        <dbReference type="SAM" id="SignalP"/>
    </source>
</evidence>
<evidence type="ECO:0000256" key="1">
    <source>
        <dbReference type="SAM" id="MobiDB-lite"/>
    </source>
</evidence>
<evidence type="ECO:0000256" key="2">
    <source>
        <dbReference type="SAM" id="Phobius"/>
    </source>
</evidence>
<dbReference type="EMBL" id="JBJQND010000011">
    <property type="protein sequence ID" value="KAL3862481.1"/>
    <property type="molecule type" value="Genomic_DNA"/>
</dbReference>
<reference evidence="4 5" key="1">
    <citation type="submission" date="2024-11" db="EMBL/GenBank/DDBJ databases">
        <title>Chromosome-level genome assembly of the freshwater bivalve Anodonta woodiana.</title>
        <authorList>
            <person name="Chen X."/>
        </authorList>
    </citation>
    <scope>NUCLEOTIDE SEQUENCE [LARGE SCALE GENOMIC DNA]</scope>
    <source>
        <strain evidence="4">MN2024</strain>
        <tissue evidence="4">Gills</tissue>
    </source>
</reference>
<proteinExistence type="predicted"/>
<dbReference type="Proteomes" id="UP001634394">
    <property type="component" value="Unassembled WGS sequence"/>
</dbReference>
<feature type="signal peptide" evidence="3">
    <location>
        <begin position="1"/>
        <end position="26"/>
    </location>
</feature>
<comment type="caution">
    <text evidence="4">The sequence shown here is derived from an EMBL/GenBank/DDBJ whole genome shotgun (WGS) entry which is preliminary data.</text>
</comment>
<feature type="compositionally biased region" description="Polar residues" evidence="1">
    <location>
        <begin position="205"/>
        <end position="218"/>
    </location>
</feature>